<dbReference type="Proteomes" id="UP000085678">
    <property type="component" value="Unplaced"/>
</dbReference>
<gene>
    <name evidence="4" type="primary">LOC106181750</name>
</gene>
<protein>
    <submittedName>
        <fullName evidence="4">Uncharacterized protein LOC106181750 isoform X1</fullName>
    </submittedName>
</protein>
<dbReference type="GeneID" id="106181750"/>
<dbReference type="SUPFAM" id="SSF56672">
    <property type="entry name" value="DNA/RNA polymerases"/>
    <property type="match status" value="1"/>
</dbReference>
<dbReference type="SUPFAM" id="SSF53098">
    <property type="entry name" value="Ribonuclease H-like"/>
    <property type="match status" value="1"/>
</dbReference>
<sequence>MEDSEVNTEGRKRQLTEKGTEHLHSKISPITTKLDKLSAHIDTELMNFSCCDLKEIEEIQIIKDSICTLWSKYQEVFTELSGVLKRNPSDFSDEERMIAQGKFASTQTKVDMVMAKIDKFLFAQIKRPGSIKSERSMLSTQSLLAQQKAKLEAARVRLDYAQREAEFKSVQAEMEKASQEMKTKVKILETEKELAVAEAEYQAVKEMSEEDDDKASSVSLQRTRTQRTRAYVETGPHTGNNILSQAATFPATKFVPSRSEIRAQEPNTSTGNPSTERMYLATEFSKHLLRKDLLMTRFMNFNDEPQDYPAWKENFKSIIQELGANDREQLDLLVKFLGPKSSQQARSLRNASANDASLAIRRIWERLEERYGRPELIDAALKSKVASFPKISGPNEYPRLYELLDILHEIEFKKEDPAYKDLLCQWDTSTGVNLVLHKLPFFLQNKWIDRAAKYKSTHSVPYPPFEDFVVFVREMSSRCNDPSFSFSFPAPAMVKKQPPKSKVSTFKTEVANPPLERGRNLCPLHNVGHSLNTCRAFRKKSIDERKKILKENHICYRCCETNMHLFRDCKNEVKCQVCGRTNHATAMHIEITRLQGDSGETPSPNEDSITTKCTTLCGEGFSGRSCAKTILVNVFPAGQPEKSIRVYAVHDDQSNRTLGNSSLFDKLQLASEQRHYTVSSCSGTSRITTRYATNLIVQSVDKSCEIKVPNIIECSVPNERSEIPTPEVTSHFEHLAPLANSIPPLDTTAQIGLLIGRDVLEAHHVQQQIVGPRNSPFAQKLPLGWVVVGEVCLGQFHRPDLTVVNAYKTHFTRGGRPTIMSPCTSGMIIKDSVAPEDNIFKTTRLDERVGMSQDDVAFLTVMENSMVKDADGHLKAPLPFKHPRPTLPNNRPQALRRARLLATSLKKNTQKEKDMVEFMGQIIESRAAEEAPKLAPETEFWFLPLFGVYHPRKPNKIRGVFDSSAEYEGLSLNSVLLSGPNLTNSLLGVLLRFRRNKVAITTDIHQMFYSFRVNEEHRNFLRFFWFRNNDPREDMIEYRMRVHVFGNTPSPAVATYGLRKAVEDAEDDVRNFVHRDFYVDDGLASCPTESEAISLVKRTQATLQNNAKIKLHKIASNSPAVMKAFKAEDLDKSLRSIDLFEEELPQQASLGLVWELKDDAFIFKLNMPERPPTRRGILSAISSIFDPLGFLTPITTGGRILLREITESGVEWDQPLVEDLKTKWEAWKSSLNLVVDLQFPRMFVHNSWCEADYLKVHVFADASESAISAVAFAQVVFGQEVQSGFLMGKSKLSPPGGTTIPRLELCAAVLATDLADTVSGFLDVKPEDFVYHSDSKVVLGYLYNRTKRFYTYVSNRVQAVLKRSKAHQWQYIPSQKNPADCGTRGNYPVKDFTHSLWINGPDLLRCENIITSQTHDLVNPANDKEIRQEISVAKIAVTYDLQSKFEKFSTWPSLIRAFSALKRRCSKRPEYKESPNLKTIEETVKTENLLIKVSQDACFPNEMSALREGQPLSHRSSILALSPFLDQEGIMRVGGRLNQAPVAFDEKHPVIIDGKSHFAKLLVAHFHREVFHQGRLITETAIRKRFWITGVKRIISSMIYKCVPCRKLRGRVMNQQMADLPKDRLTSGPPFAIVGVDVFGPWSVVARRTRGGMAESKRWGVLFTCLFTRAVHIELVESMSSDAFINAMRRFVAIRGPVTEFRSDRGTNFVGALEDVQAQGIFVEGGPVQEYLIKHKIIWRFNPPHASHMGGIWERMIGITRRILDGMFLNRCQKLTHDVLCTLMHEVSAIINSRPIGPISTDPDYPEVITPAMLLTQKTEGLPALTDSVNLRDIYRSQWKHVQVLANTFWKRWRQSYLQNLQSRSKWQIKQPDLKEGDIVLLRDINCSRNEWPMGLVVKTFPSKTDKAVRTVEVRVKGGKTFVRPLTELILLVD</sequence>
<dbReference type="RefSeq" id="XP_013421678.1">
    <property type="nucleotide sequence ID" value="XM_013566224.1"/>
</dbReference>
<dbReference type="PANTHER" id="PTHR47331:SF6">
    <property type="entry name" value="DOUBLECORTIN DOMAIN-CONTAINING PROTEIN"/>
    <property type="match status" value="1"/>
</dbReference>
<keyword evidence="3" id="KW-1185">Reference proteome</keyword>
<dbReference type="InterPro" id="IPR041588">
    <property type="entry name" value="Integrase_H2C2"/>
</dbReference>
<dbReference type="InterPro" id="IPR036397">
    <property type="entry name" value="RNaseH_sf"/>
</dbReference>
<accession>A0A1S3KGB7</accession>
<dbReference type="GO" id="GO:0003676">
    <property type="term" value="F:nucleic acid binding"/>
    <property type="evidence" value="ECO:0007669"/>
    <property type="project" value="InterPro"/>
</dbReference>
<feature type="domain" description="Integrase catalytic" evidence="2">
    <location>
        <begin position="1625"/>
        <end position="1819"/>
    </location>
</feature>
<dbReference type="InterPro" id="IPR043502">
    <property type="entry name" value="DNA/RNA_pol_sf"/>
</dbReference>
<name>A0A1S3KGB7_LINAN</name>
<dbReference type="GO" id="GO:0015074">
    <property type="term" value="P:DNA integration"/>
    <property type="evidence" value="ECO:0007669"/>
    <property type="project" value="InterPro"/>
</dbReference>
<dbReference type="PROSITE" id="PS50994">
    <property type="entry name" value="INTEGRASE"/>
    <property type="match status" value="1"/>
</dbReference>
<dbReference type="KEGG" id="lak:106181750"/>
<dbReference type="InterPro" id="IPR012337">
    <property type="entry name" value="RNaseH-like_sf"/>
</dbReference>
<organism evidence="3 4">
    <name type="scientific">Lingula anatina</name>
    <name type="common">Brachiopod</name>
    <name type="synonym">Lingula unguis</name>
    <dbReference type="NCBI Taxonomy" id="7574"/>
    <lineage>
        <taxon>Eukaryota</taxon>
        <taxon>Metazoa</taxon>
        <taxon>Spiralia</taxon>
        <taxon>Lophotrochozoa</taxon>
        <taxon>Brachiopoda</taxon>
        <taxon>Linguliformea</taxon>
        <taxon>Lingulata</taxon>
        <taxon>Lingulida</taxon>
        <taxon>Linguloidea</taxon>
        <taxon>Lingulidae</taxon>
        <taxon>Lingula</taxon>
    </lineage>
</organism>
<feature type="region of interest" description="Disordered" evidence="1">
    <location>
        <begin position="1"/>
        <end position="22"/>
    </location>
</feature>
<dbReference type="InterPro" id="IPR008042">
    <property type="entry name" value="Retrotrans_Pao"/>
</dbReference>
<dbReference type="Pfam" id="PF18701">
    <property type="entry name" value="DUF5641"/>
    <property type="match status" value="1"/>
</dbReference>
<dbReference type="OrthoDB" id="6092644at2759"/>
<feature type="region of interest" description="Disordered" evidence="1">
    <location>
        <begin position="205"/>
        <end position="227"/>
    </location>
</feature>
<reference evidence="4" key="1">
    <citation type="submission" date="2025-08" db="UniProtKB">
        <authorList>
            <consortium name="RefSeq"/>
        </authorList>
    </citation>
    <scope>IDENTIFICATION</scope>
    <source>
        <tissue evidence="4">Gonads</tissue>
    </source>
</reference>
<evidence type="ECO:0000256" key="1">
    <source>
        <dbReference type="SAM" id="MobiDB-lite"/>
    </source>
</evidence>
<dbReference type="InterPro" id="IPR001584">
    <property type="entry name" value="Integrase_cat-core"/>
</dbReference>
<dbReference type="Pfam" id="PF05380">
    <property type="entry name" value="Peptidase_A17"/>
    <property type="match status" value="1"/>
</dbReference>
<dbReference type="PANTHER" id="PTHR47331">
    <property type="entry name" value="PHD-TYPE DOMAIN-CONTAINING PROTEIN"/>
    <property type="match status" value="1"/>
</dbReference>
<dbReference type="Pfam" id="PF17921">
    <property type="entry name" value="Integrase_H2C2"/>
    <property type="match status" value="1"/>
</dbReference>
<evidence type="ECO:0000313" key="4">
    <source>
        <dbReference type="RefSeq" id="XP_013421678.1"/>
    </source>
</evidence>
<proteinExistence type="predicted"/>
<dbReference type="Gene3D" id="3.30.420.10">
    <property type="entry name" value="Ribonuclease H-like superfamily/Ribonuclease H"/>
    <property type="match status" value="1"/>
</dbReference>
<feature type="compositionally biased region" description="Basic and acidic residues" evidence="1">
    <location>
        <begin position="8"/>
        <end position="22"/>
    </location>
</feature>
<dbReference type="InterPro" id="IPR040676">
    <property type="entry name" value="DUF5641"/>
</dbReference>
<dbReference type="CDD" id="cd01644">
    <property type="entry name" value="RT_pepA17"/>
    <property type="match status" value="1"/>
</dbReference>
<dbReference type="OMA" id="TERMYLA"/>
<dbReference type="InParanoid" id="A0A1S3KGB7"/>
<evidence type="ECO:0000313" key="3">
    <source>
        <dbReference type="Proteomes" id="UP000085678"/>
    </source>
</evidence>
<evidence type="ECO:0000259" key="2">
    <source>
        <dbReference type="PROSITE" id="PS50994"/>
    </source>
</evidence>